<dbReference type="NCBIfam" id="NF047398">
    <property type="entry name" value="AAA_KGGVGR"/>
    <property type="match status" value="1"/>
</dbReference>
<dbReference type="InterPro" id="IPR027417">
    <property type="entry name" value="P-loop_NTPase"/>
</dbReference>
<keyword evidence="3" id="KW-1185">Reference proteome</keyword>
<dbReference type="Pfam" id="PF13614">
    <property type="entry name" value="AAA_31"/>
    <property type="match status" value="1"/>
</dbReference>
<dbReference type="PANTHER" id="PTHR13696:SF52">
    <property type="entry name" value="PARA FAMILY PROTEIN CT_582"/>
    <property type="match status" value="1"/>
</dbReference>
<dbReference type="RefSeq" id="WP_214157247.1">
    <property type="nucleotide sequence ID" value="NZ_JAHBAY010000007.1"/>
</dbReference>
<evidence type="ECO:0000313" key="3">
    <source>
        <dbReference type="Proteomes" id="UP001197247"/>
    </source>
</evidence>
<dbReference type="SUPFAM" id="SSF52540">
    <property type="entry name" value="P-loop containing nucleoside triphosphate hydrolases"/>
    <property type="match status" value="1"/>
</dbReference>
<feature type="domain" description="AAA" evidence="1">
    <location>
        <begin position="16"/>
        <end position="53"/>
    </location>
</feature>
<comment type="caution">
    <text evidence="2">The sequence shown here is derived from an EMBL/GenBank/DDBJ whole genome shotgun (WGS) entry which is preliminary data.</text>
</comment>
<proteinExistence type="predicted"/>
<dbReference type="Proteomes" id="UP001197247">
    <property type="component" value="Unassembled WGS sequence"/>
</dbReference>
<accession>A0ABS5TLC6</accession>
<organism evidence="2 3">
    <name type="scientific">Kineosporia corallincola</name>
    <dbReference type="NCBI Taxonomy" id="2835133"/>
    <lineage>
        <taxon>Bacteria</taxon>
        <taxon>Bacillati</taxon>
        <taxon>Actinomycetota</taxon>
        <taxon>Actinomycetes</taxon>
        <taxon>Kineosporiales</taxon>
        <taxon>Kineosporiaceae</taxon>
        <taxon>Kineosporia</taxon>
    </lineage>
</organism>
<evidence type="ECO:0000259" key="1">
    <source>
        <dbReference type="Pfam" id="PF13614"/>
    </source>
</evidence>
<gene>
    <name evidence="2" type="ORF">KIH74_18655</name>
</gene>
<dbReference type="EMBL" id="JAHBAY010000007">
    <property type="protein sequence ID" value="MBT0770966.1"/>
    <property type="molecule type" value="Genomic_DNA"/>
</dbReference>
<dbReference type="InterPro" id="IPR025669">
    <property type="entry name" value="AAA_dom"/>
</dbReference>
<dbReference type="InterPro" id="IPR050678">
    <property type="entry name" value="DNA_Partitioning_ATPase"/>
</dbReference>
<dbReference type="Gene3D" id="3.40.50.300">
    <property type="entry name" value="P-loop containing nucleotide triphosphate hydrolases"/>
    <property type="match status" value="1"/>
</dbReference>
<dbReference type="PANTHER" id="PTHR13696">
    <property type="entry name" value="P-LOOP CONTAINING NUCLEOSIDE TRIPHOSPHATE HYDROLASE"/>
    <property type="match status" value="1"/>
</dbReference>
<name>A0ABS5TLC6_9ACTN</name>
<sequence length="327" mass="35510">MGADWLRVKADPASRRVTLYGFKGGVGRTSATFLLAERLAETGRCVLVVDLDLESPGIGPLLQTETEAANYGLVDFLIEAALGDHATELDVVARSNKIQVKGNGEVWVAPARGRPRAGYSYLPKLNRIYADLTTAAGGRATFADRLDAAISFCEAQVGSLSRRPDVVLLDSRAGIHDVAAAAISRLSDLTFLFATDNEQTWTGYGDLFQQWADADRATVIRERLRTVAALTPPGSASTYLSRFRDRAQDCFATSLYDDATTWDAEAFNPAPDDVTAPHYAVPILFVGEMVGLDPSARANWQESELIRAAFREFLDWAAELAVGDTND</sequence>
<protein>
    <submittedName>
        <fullName evidence="2">AAA family ATPase</fullName>
    </submittedName>
</protein>
<evidence type="ECO:0000313" key="2">
    <source>
        <dbReference type="EMBL" id="MBT0770966.1"/>
    </source>
</evidence>
<reference evidence="2 3" key="1">
    <citation type="submission" date="2021-05" db="EMBL/GenBank/DDBJ databases">
        <title>Kineosporia and Streptomyces sp. nov. two new marine actinobacteria isolated from Coral.</title>
        <authorList>
            <person name="Buangrab K."/>
            <person name="Sutthacheep M."/>
            <person name="Yeemin T."/>
            <person name="Harunari E."/>
            <person name="Igarashi Y."/>
            <person name="Kanchanasin P."/>
            <person name="Tanasupawat S."/>
            <person name="Phongsopitanun W."/>
        </authorList>
    </citation>
    <scope>NUCLEOTIDE SEQUENCE [LARGE SCALE GENOMIC DNA]</scope>
    <source>
        <strain evidence="2 3">J2-2</strain>
    </source>
</reference>